<comment type="caution">
    <text evidence="1">The sequence shown here is derived from an EMBL/GenBank/DDBJ whole genome shotgun (WGS) entry which is preliminary data.</text>
</comment>
<organism evidence="1 2">
    <name type="scientific">Eubacterium ventriosum</name>
    <dbReference type="NCBI Taxonomy" id="39496"/>
    <lineage>
        <taxon>Bacteria</taxon>
        <taxon>Bacillati</taxon>
        <taxon>Bacillota</taxon>
        <taxon>Clostridia</taxon>
        <taxon>Eubacteriales</taxon>
        <taxon>Eubacteriaceae</taxon>
        <taxon>Eubacterium</taxon>
    </lineage>
</organism>
<name>A0A413T9U4_9FIRM</name>
<accession>A0A413T9U4</accession>
<dbReference type="Proteomes" id="UP000285740">
    <property type="component" value="Unassembled WGS sequence"/>
</dbReference>
<reference evidence="1 2" key="1">
    <citation type="submission" date="2018-08" db="EMBL/GenBank/DDBJ databases">
        <title>A genome reference for cultivated species of the human gut microbiota.</title>
        <authorList>
            <person name="Zou Y."/>
            <person name="Xue W."/>
            <person name="Luo G."/>
        </authorList>
    </citation>
    <scope>NUCLEOTIDE SEQUENCE [LARGE SCALE GENOMIC DNA]</scope>
    <source>
        <strain evidence="1 2">AM42-30</strain>
    </source>
</reference>
<dbReference type="EMBL" id="QSFV01000003">
    <property type="protein sequence ID" value="RHA81705.1"/>
    <property type="molecule type" value="Genomic_DNA"/>
</dbReference>
<evidence type="ECO:0000313" key="1">
    <source>
        <dbReference type="EMBL" id="RHA81705.1"/>
    </source>
</evidence>
<dbReference type="AlphaFoldDB" id="A0A413T9U4"/>
<gene>
    <name evidence="1" type="ORF">DW918_01875</name>
</gene>
<evidence type="ECO:0000313" key="2">
    <source>
        <dbReference type="Proteomes" id="UP000285740"/>
    </source>
</evidence>
<proteinExistence type="predicted"/>
<sequence>MFFGFFGNFSSKKKKKLQVSAVARQVEISPSTIFRIMKNIKYPSLLLFQSLMILWNQKKAVPTNLIVKATASF</sequence>
<protein>
    <submittedName>
        <fullName evidence="1">Uncharacterized protein</fullName>
    </submittedName>
</protein>